<dbReference type="Proteomes" id="UP001501000">
    <property type="component" value="Unassembled WGS sequence"/>
</dbReference>
<evidence type="ECO:0000313" key="5">
    <source>
        <dbReference type="Proteomes" id="UP001501000"/>
    </source>
</evidence>
<evidence type="ECO:0000259" key="3">
    <source>
        <dbReference type="PROSITE" id="PS51746"/>
    </source>
</evidence>
<dbReference type="EMBL" id="BAABAJ010000003">
    <property type="protein sequence ID" value="GAA3903583.1"/>
    <property type="molecule type" value="Genomic_DNA"/>
</dbReference>
<gene>
    <name evidence="4" type="ORF">GCM10022244_12240</name>
</gene>
<dbReference type="SUPFAM" id="SSF46955">
    <property type="entry name" value="Putative DNA-binding domain"/>
    <property type="match status" value="1"/>
</dbReference>
<evidence type="ECO:0000313" key="4">
    <source>
        <dbReference type="EMBL" id="GAA3903583.1"/>
    </source>
</evidence>
<keyword evidence="5" id="KW-1185">Reference proteome</keyword>
<dbReference type="Pfam" id="PF13672">
    <property type="entry name" value="PP2C_2"/>
    <property type="match status" value="1"/>
</dbReference>
<organism evidence="4 5">
    <name type="scientific">Streptomyces gulbargensis</name>
    <dbReference type="NCBI Taxonomy" id="364901"/>
    <lineage>
        <taxon>Bacteria</taxon>
        <taxon>Bacillati</taxon>
        <taxon>Actinomycetota</taxon>
        <taxon>Actinomycetes</taxon>
        <taxon>Kitasatosporales</taxon>
        <taxon>Streptomycetaceae</taxon>
        <taxon>Streptomyces</taxon>
    </lineage>
</organism>
<dbReference type="Gene3D" id="1.10.1660.10">
    <property type="match status" value="1"/>
</dbReference>
<dbReference type="PANTHER" id="PTHR30204:SF97">
    <property type="entry name" value="MERR FAMILY REGULATORY PROTEIN"/>
    <property type="match status" value="1"/>
</dbReference>
<accession>A0ABP7LLV0</accession>
<dbReference type="Pfam" id="PF13411">
    <property type="entry name" value="MerR_1"/>
    <property type="match status" value="1"/>
</dbReference>
<dbReference type="SMART" id="SM00422">
    <property type="entry name" value="HTH_MERR"/>
    <property type="match status" value="1"/>
</dbReference>
<feature type="domain" description="PPM-type phosphatase" evidence="3">
    <location>
        <begin position="138"/>
        <end position="359"/>
    </location>
</feature>
<dbReference type="SMART" id="SM00331">
    <property type="entry name" value="PP2C_SIG"/>
    <property type="match status" value="1"/>
</dbReference>
<dbReference type="PROSITE" id="PS51746">
    <property type="entry name" value="PPM_2"/>
    <property type="match status" value="1"/>
</dbReference>
<proteinExistence type="predicted"/>
<sequence>MERYEHGAADEARPARMMTIGEFSRASRLSAKVLRRYDELGLLRPARVDPYTAYRYYTEDQLERARLVGWLRRLGMPPDRTREVCDRYVTDPDAAARAVRAHWARAEAETAARRSLAASLTDLLEGPRTMTTHPYALTAAAHTDPGLTRPAQQDAAVAGPRLLAVADGYGPAGAQAARTAVGALAGPLPERTGDLLNALEDAVTRAGADIAAHGGDSGTTLIAAAWTGSRLAVAHVGDSRAYRLRDGALLALTRDHTVVQDMIDAGELTPAEAAAHPDRPLLLRALDGTTPAAPDLTVHEARPGDRYLLCTDGLSAVVPTDDIRRALAHGTPDETVHELTALAHARGGPDNLACVVADVTPASPDGEPQPFPRRLP</sequence>
<dbReference type="InterPro" id="IPR047057">
    <property type="entry name" value="MerR_fam"/>
</dbReference>
<dbReference type="InterPro" id="IPR000551">
    <property type="entry name" value="MerR-type_HTH_dom"/>
</dbReference>
<reference evidence="5" key="1">
    <citation type="journal article" date="2019" name="Int. J. Syst. Evol. Microbiol.">
        <title>The Global Catalogue of Microorganisms (GCM) 10K type strain sequencing project: providing services to taxonomists for standard genome sequencing and annotation.</title>
        <authorList>
            <consortium name="The Broad Institute Genomics Platform"/>
            <consortium name="The Broad Institute Genome Sequencing Center for Infectious Disease"/>
            <person name="Wu L."/>
            <person name="Ma J."/>
        </authorList>
    </citation>
    <scope>NUCLEOTIDE SEQUENCE [LARGE SCALE GENOMIC DNA]</scope>
    <source>
        <strain evidence="5">JCM 16956</strain>
    </source>
</reference>
<dbReference type="InterPro" id="IPR009061">
    <property type="entry name" value="DNA-bd_dom_put_sf"/>
</dbReference>
<dbReference type="PROSITE" id="PS50937">
    <property type="entry name" value="HTH_MERR_2"/>
    <property type="match status" value="1"/>
</dbReference>
<name>A0ABP7LLV0_9ACTN</name>
<protein>
    <submittedName>
        <fullName evidence="4">MerR family transcriptional regulator</fullName>
    </submittedName>
</protein>
<dbReference type="InterPro" id="IPR036457">
    <property type="entry name" value="PPM-type-like_dom_sf"/>
</dbReference>
<keyword evidence="1" id="KW-0238">DNA-binding</keyword>
<feature type="domain" description="HTH merR-type" evidence="2">
    <location>
        <begin position="17"/>
        <end position="87"/>
    </location>
</feature>
<dbReference type="PANTHER" id="PTHR30204">
    <property type="entry name" value="REDOX-CYCLING DRUG-SENSING TRANSCRIPTIONAL ACTIVATOR SOXR"/>
    <property type="match status" value="1"/>
</dbReference>
<comment type="caution">
    <text evidence="4">The sequence shown here is derived from an EMBL/GenBank/DDBJ whole genome shotgun (WGS) entry which is preliminary data.</text>
</comment>
<evidence type="ECO:0000259" key="2">
    <source>
        <dbReference type="PROSITE" id="PS50937"/>
    </source>
</evidence>
<dbReference type="InterPro" id="IPR001932">
    <property type="entry name" value="PPM-type_phosphatase-like_dom"/>
</dbReference>
<dbReference type="Gene3D" id="3.60.40.10">
    <property type="entry name" value="PPM-type phosphatase domain"/>
    <property type="match status" value="1"/>
</dbReference>
<evidence type="ECO:0000256" key="1">
    <source>
        <dbReference type="ARBA" id="ARBA00023125"/>
    </source>
</evidence>
<dbReference type="SMART" id="SM00332">
    <property type="entry name" value="PP2Cc"/>
    <property type="match status" value="1"/>
</dbReference>
<dbReference type="CDD" id="cd00143">
    <property type="entry name" value="PP2Cc"/>
    <property type="match status" value="1"/>
</dbReference>
<dbReference type="PROSITE" id="PS00552">
    <property type="entry name" value="HTH_MERR_1"/>
    <property type="match status" value="1"/>
</dbReference>
<dbReference type="SUPFAM" id="SSF81606">
    <property type="entry name" value="PP2C-like"/>
    <property type="match status" value="1"/>
</dbReference>